<dbReference type="AlphaFoldDB" id="A0A022RKE0"/>
<feature type="compositionally biased region" description="Gly residues" evidence="6">
    <location>
        <begin position="114"/>
        <end position="125"/>
    </location>
</feature>
<organism evidence="8 9">
    <name type="scientific">Erythranthe guttata</name>
    <name type="common">Yellow monkey flower</name>
    <name type="synonym">Mimulus guttatus</name>
    <dbReference type="NCBI Taxonomy" id="4155"/>
    <lineage>
        <taxon>Eukaryota</taxon>
        <taxon>Viridiplantae</taxon>
        <taxon>Streptophyta</taxon>
        <taxon>Embryophyta</taxon>
        <taxon>Tracheophyta</taxon>
        <taxon>Spermatophyta</taxon>
        <taxon>Magnoliopsida</taxon>
        <taxon>eudicotyledons</taxon>
        <taxon>Gunneridae</taxon>
        <taxon>Pentapetalae</taxon>
        <taxon>asterids</taxon>
        <taxon>lamiids</taxon>
        <taxon>Lamiales</taxon>
        <taxon>Phrymaceae</taxon>
        <taxon>Erythranthe</taxon>
    </lineage>
</organism>
<reference evidence="8 9" key="1">
    <citation type="journal article" date="2013" name="Proc. Natl. Acad. Sci. U.S.A.">
        <title>Fine-scale variation in meiotic recombination in Mimulus inferred from population shotgun sequencing.</title>
        <authorList>
            <person name="Hellsten U."/>
            <person name="Wright K.M."/>
            <person name="Jenkins J."/>
            <person name="Shu S."/>
            <person name="Yuan Y."/>
            <person name="Wessler S.R."/>
            <person name="Schmutz J."/>
            <person name="Willis J.H."/>
            <person name="Rokhsar D.S."/>
        </authorList>
    </citation>
    <scope>NUCLEOTIDE SEQUENCE [LARGE SCALE GENOMIC DNA]</scope>
    <source>
        <strain evidence="9">cv. DUN x IM62</strain>
    </source>
</reference>
<evidence type="ECO:0000256" key="4">
    <source>
        <dbReference type="ARBA" id="ARBA00023062"/>
    </source>
</evidence>
<dbReference type="eggNOG" id="KOG0186">
    <property type="taxonomic scope" value="Eukaryota"/>
</dbReference>
<comment type="similarity">
    <text evidence="1 5">Belongs to the proline oxidase family.</text>
</comment>
<evidence type="ECO:0000313" key="8">
    <source>
        <dbReference type="EMBL" id="EYU39360.1"/>
    </source>
</evidence>
<protein>
    <recommendedName>
        <fullName evidence="2 5">Proline dehydrogenase</fullName>
        <ecNumber evidence="2 5">1.5.5.2</ecNumber>
    </recommendedName>
</protein>
<dbReference type="GO" id="GO:0005739">
    <property type="term" value="C:mitochondrion"/>
    <property type="evidence" value="ECO:0000318"/>
    <property type="project" value="GO_Central"/>
</dbReference>
<dbReference type="PhylomeDB" id="A0A022RKE0"/>
<dbReference type="Pfam" id="PF01619">
    <property type="entry name" value="Pro_dh"/>
    <property type="match status" value="1"/>
</dbReference>
<dbReference type="InterPro" id="IPR002872">
    <property type="entry name" value="Proline_DH_dom"/>
</dbReference>
<name>A0A022RKE0_ERYGU</name>
<evidence type="ECO:0000256" key="2">
    <source>
        <dbReference type="ARBA" id="ARBA00012695"/>
    </source>
</evidence>
<keyword evidence="5" id="KW-0274">FAD</keyword>
<dbReference type="EMBL" id="KI630445">
    <property type="protein sequence ID" value="EYU39360.1"/>
    <property type="molecule type" value="Genomic_DNA"/>
</dbReference>
<feature type="region of interest" description="Disordered" evidence="6">
    <location>
        <begin position="38"/>
        <end position="57"/>
    </location>
</feature>
<evidence type="ECO:0000256" key="3">
    <source>
        <dbReference type="ARBA" id="ARBA00023002"/>
    </source>
</evidence>
<sequence>MASRIGHSKLLLNLPVFSRRLNTAASPSTTAAAATVPQANFTGDPNPFDTKSTADDPTDLFSSTVTIRLNTAAPPFITAAVPQPNFIKIPKTPVSLDDPEELPPVKSIDPTTAGSGGGSGGGAAVAGGEPPINLDDPRELFSSVPTSKLIKSTVTLHMASMDSMVDMGSWVLKSGLMQNPISKGLVLGSIKHTFYEHFCGGKDLKEADNTVKRIWDDYGLRAMLDYGMEHALDNGSCDSNLDEFIQTIQSATHSPTSPVSFVVVKITAICPPSLLKRVSDLLRWEHKDKSMHLPWKRESFPIFSDSTALYHTPQMPPPLTPKEENDLDLAYKRLVKICDKSLEANLPMLIDAEDTLIQPAIDYFAYCAAIKYRRAHNIPLIFNTIQAYLKDARERLVIAKISANKMGVPLGVKLVRGAYMSSERKLAFFVGAESPIHETIQDTHACFNSCASFMLEEIAKGSGSLVLATHNIESGKLAAAKAVELGLEKDNENLEFAQLYGMAQALSFGLRNAGFKVSKYVPFGPVEQIMPYLLRRAEENRGLLSTSSLDRQLMRKELVRRIIS</sequence>
<dbReference type="SUPFAM" id="SSF51730">
    <property type="entry name" value="FAD-linked oxidoreductase"/>
    <property type="match status" value="1"/>
</dbReference>
<dbReference type="STRING" id="4155.A0A022RKE0"/>
<keyword evidence="4 5" id="KW-0642">Proline metabolism</keyword>
<dbReference type="GO" id="GO:0004657">
    <property type="term" value="F:proline dehydrogenase activity"/>
    <property type="evidence" value="ECO:0000318"/>
    <property type="project" value="GO_Central"/>
</dbReference>
<dbReference type="Proteomes" id="UP000030748">
    <property type="component" value="Unassembled WGS sequence"/>
</dbReference>
<comment type="function">
    <text evidence="5">Converts proline to delta-1-pyrroline-5-carboxylate.</text>
</comment>
<feature type="domain" description="Proline dehydrogenase" evidence="7">
    <location>
        <begin position="217"/>
        <end position="545"/>
    </location>
</feature>
<keyword evidence="9" id="KW-1185">Reference proteome</keyword>
<dbReference type="PANTHER" id="PTHR13914">
    <property type="entry name" value="PROLINE OXIDASE"/>
    <property type="match status" value="1"/>
</dbReference>
<comment type="cofactor">
    <cofactor evidence="5">
        <name>FAD</name>
        <dbReference type="ChEBI" id="CHEBI:57692"/>
    </cofactor>
</comment>
<dbReference type="PANTHER" id="PTHR13914:SF0">
    <property type="entry name" value="PROLINE DEHYDROGENASE 1, MITOCHONDRIAL"/>
    <property type="match status" value="1"/>
</dbReference>
<proteinExistence type="inferred from homology"/>
<feature type="region of interest" description="Disordered" evidence="6">
    <location>
        <begin position="94"/>
        <end position="133"/>
    </location>
</feature>
<gene>
    <name evidence="8" type="ORF">MIMGU_mgv1a003788mg</name>
</gene>
<keyword evidence="3 5" id="KW-0560">Oxidoreductase</keyword>
<evidence type="ECO:0000259" key="7">
    <source>
        <dbReference type="Pfam" id="PF01619"/>
    </source>
</evidence>
<evidence type="ECO:0000256" key="1">
    <source>
        <dbReference type="ARBA" id="ARBA00005869"/>
    </source>
</evidence>
<dbReference type="GO" id="GO:0010133">
    <property type="term" value="P:L-proline catabolic process to L-glutamate"/>
    <property type="evidence" value="ECO:0000318"/>
    <property type="project" value="GO_Central"/>
</dbReference>
<dbReference type="InterPro" id="IPR029041">
    <property type="entry name" value="FAD-linked_oxidoreductase-like"/>
</dbReference>
<dbReference type="InterPro" id="IPR015659">
    <property type="entry name" value="Proline_oxidase"/>
</dbReference>
<evidence type="ECO:0000313" key="9">
    <source>
        <dbReference type="Proteomes" id="UP000030748"/>
    </source>
</evidence>
<evidence type="ECO:0000256" key="5">
    <source>
        <dbReference type="RuleBase" id="RU364054"/>
    </source>
</evidence>
<dbReference type="Gene3D" id="3.20.20.220">
    <property type="match status" value="1"/>
</dbReference>
<comment type="catalytic activity">
    <reaction evidence="5">
        <text>L-proline + a quinone = (S)-1-pyrroline-5-carboxylate + a quinol + H(+)</text>
        <dbReference type="Rhea" id="RHEA:23784"/>
        <dbReference type="ChEBI" id="CHEBI:15378"/>
        <dbReference type="ChEBI" id="CHEBI:17388"/>
        <dbReference type="ChEBI" id="CHEBI:24646"/>
        <dbReference type="ChEBI" id="CHEBI:60039"/>
        <dbReference type="ChEBI" id="CHEBI:132124"/>
        <dbReference type="EC" id="1.5.5.2"/>
    </reaction>
</comment>
<accession>A0A022RKE0</accession>
<dbReference type="GO" id="GO:0071949">
    <property type="term" value="F:FAD binding"/>
    <property type="evidence" value="ECO:0000318"/>
    <property type="project" value="GO_Central"/>
</dbReference>
<evidence type="ECO:0000256" key="6">
    <source>
        <dbReference type="SAM" id="MobiDB-lite"/>
    </source>
</evidence>
<keyword evidence="5" id="KW-0285">Flavoprotein</keyword>
<dbReference type="EC" id="1.5.5.2" evidence="2 5"/>